<dbReference type="Proteomes" id="UP000285883">
    <property type="component" value="Unassembled WGS sequence"/>
</dbReference>
<feature type="transmembrane region" description="Helical" evidence="3">
    <location>
        <begin position="328"/>
        <end position="352"/>
    </location>
</feature>
<keyword evidence="1" id="KW-0106">Calcium</keyword>
<dbReference type="InterPro" id="IPR002048">
    <property type="entry name" value="EF_hand_dom"/>
</dbReference>
<dbReference type="PROSITE" id="PS00018">
    <property type="entry name" value="EF_HAND_1"/>
    <property type="match status" value="1"/>
</dbReference>
<dbReference type="STRING" id="325452.A0A3R7JS38"/>
<evidence type="ECO:0000313" key="10">
    <source>
        <dbReference type="Proteomes" id="UP000285883"/>
    </source>
</evidence>
<evidence type="ECO:0000313" key="7">
    <source>
        <dbReference type="EMBL" id="RLN06385.1"/>
    </source>
</evidence>
<dbReference type="PROSITE" id="PS50222">
    <property type="entry name" value="EF_HAND_2"/>
    <property type="match status" value="1"/>
</dbReference>
<reference evidence="5" key="1">
    <citation type="journal article" date="2015" name="Genom Data">
        <title>Genome sequences of six Phytophthora species associated with forests in New Zealand.</title>
        <authorList>
            <person name="Studholme D.J."/>
            <person name="McDougal R.L."/>
            <person name="Sambles C."/>
            <person name="Hansen E."/>
            <person name="Hardy G."/>
            <person name="Grant M."/>
            <person name="Ganley R.J."/>
            <person name="Williams N.M."/>
        </authorList>
    </citation>
    <scope>NUCLEOTIDE SEQUENCE</scope>
    <source>
        <strain evidence="5">NZFS 2646</strain>
        <strain evidence="6">NZFS 3630</strain>
    </source>
</reference>
<name>A0A3R7JS38_9STRA</name>
<dbReference type="PANTHER" id="PTHR43021:SF2">
    <property type="entry name" value="CATION_H+ EXCHANGER DOMAIN-CONTAINING PROTEIN"/>
    <property type="match status" value="1"/>
</dbReference>
<accession>A0A3R7JS38</accession>
<dbReference type="SUPFAM" id="SSF47473">
    <property type="entry name" value="EF-hand"/>
    <property type="match status" value="1"/>
</dbReference>
<dbReference type="AlphaFoldDB" id="A0A3R7JS38"/>
<feature type="domain" description="EF-hand" evidence="4">
    <location>
        <begin position="1"/>
        <end position="31"/>
    </location>
</feature>
<evidence type="ECO:0000313" key="5">
    <source>
        <dbReference type="EMBL" id="KAG2507317.1"/>
    </source>
</evidence>
<feature type="transmembrane region" description="Helical" evidence="3">
    <location>
        <begin position="488"/>
        <end position="506"/>
    </location>
</feature>
<keyword evidence="9" id="KW-1185">Reference proteome</keyword>
<dbReference type="EMBL" id="JPWU03000645">
    <property type="protein sequence ID" value="KAG2509863.1"/>
    <property type="molecule type" value="Genomic_DNA"/>
</dbReference>
<feature type="transmembrane region" description="Helical" evidence="3">
    <location>
        <begin position="579"/>
        <end position="602"/>
    </location>
</feature>
<feature type="transmembrane region" description="Helical" evidence="3">
    <location>
        <begin position="194"/>
        <end position="213"/>
    </location>
</feature>
<organism evidence="7 10">
    <name type="scientific">Phytophthora kernoviae</name>
    <dbReference type="NCBI Taxonomy" id="325452"/>
    <lineage>
        <taxon>Eukaryota</taxon>
        <taxon>Sar</taxon>
        <taxon>Stramenopiles</taxon>
        <taxon>Oomycota</taxon>
        <taxon>Peronosporomycetes</taxon>
        <taxon>Peronosporales</taxon>
        <taxon>Peronosporaceae</taxon>
        <taxon>Phytophthora</taxon>
    </lineage>
</organism>
<feature type="transmembrane region" description="Helical" evidence="3">
    <location>
        <begin position="256"/>
        <end position="277"/>
    </location>
</feature>
<evidence type="ECO:0000256" key="2">
    <source>
        <dbReference type="SAM" id="MobiDB-lite"/>
    </source>
</evidence>
<feature type="transmembrane region" description="Helical" evidence="3">
    <location>
        <begin position="289"/>
        <end position="308"/>
    </location>
</feature>
<reference evidence="9 10" key="2">
    <citation type="submission" date="2018-07" db="EMBL/GenBank/DDBJ databases">
        <title>Genome sequencing of oomycete isolates from Chile give support for New Zealand origin for Phytophthora kernoviae and make available the first Nothophytophthora sp. genome.</title>
        <authorList>
            <person name="Studholme D.J."/>
            <person name="Sanfuentes E."/>
            <person name="Panda P."/>
            <person name="Hill R."/>
            <person name="Sambles C."/>
            <person name="Grant M."/>
            <person name="Williams N.M."/>
            <person name="Mcdougal R.L."/>
        </authorList>
    </citation>
    <scope>NUCLEOTIDE SEQUENCE [LARGE SCALE GENOMIC DNA]</scope>
    <source>
        <strain evidence="7">Chile2</strain>
        <strain evidence="8">Chile4</strain>
    </source>
</reference>
<dbReference type="Proteomes" id="UP000792063">
    <property type="component" value="Unassembled WGS sequence"/>
</dbReference>
<evidence type="ECO:0000256" key="3">
    <source>
        <dbReference type="SAM" id="Phobius"/>
    </source>
</evidence>
<sequence length="969" mass="107078">MKQALRTFDFNGDGKIDFSEFKQLNTQFPSLLYPAFRIQQNMRIFTLGEKWWERKIEEMVMEKNEKLAQKSAAENIEDMADETLQAKKAEIESLAKVKRQEQAVRIRMGCMYYTCCPCQRKLYIIDNNESGDSGSDSDSDSDDDRERRKKAATILPKKRDGKKQNVVELEFLRLSSEDDATIPFNSWGNIIDTLQYSLAFIVVLVAAHPLGLYFPKLFKLPLITGYLIIAMVILTSVHLLANDAFFYGDFITNCQLGIALMFGSISVLGSPATVMAIKIELNSVGPFTNLMLGATMTAEFVVLVSFSISRIICSIYCADLDVSIGNLAFTLSIVASNLLLGALLGLVIILIFKIPGSTAEEHMDLHDPDGSAPGSHYSRKLDLDSASGPDSMPHPHNAYVEDADKGRKLKKTSCWTTRMSLSVKGFLWLTLGYVFYISTTTVGTATGAAYGISWEVKFEPLLVLMVASCLAGHYSLIRHDMHVILDTVAPYMFLPFFVMTGAALKLDQVVDAIPLMSLYVGLRFVAIFIACYFGGRFLLKLTPRQYNNLWLTMTPQAGVALGLANEVKALSAEPWAEEFAATIVAAVVVNQIIGPVLCAIGLSRAGESIYDRVAEENNHESDNDGSFLPRHSSSNIVTQGNGDPRALLPFYKVQSAVVIGEDEVAFEVALELSLYGAKVNVPLLDEELADKWRHINKTILSRSANGELISFKNKLKERENDDQGMSSADVLIFTGDGDRTLQHIKTMKALLGDAHPRMIAIIRDCTIIKDLKEQGILIIQPTLALANIATRMALLDQKLAQSLSNEISTTSDFATASYFMNRGSVHSLSDMRLDGRRLALGRSVVNHHSVNYDRLADALVTENLPMPPPPSRVSMFGTSAAEFDPFTRRGDDMSAYEHFVVQDEPDADDTTVFNGQFVPRSPRLSVFPSPQGNNPWRSRSARNSGGGHSRRGSGSNVRRVLGRTHSDIV</sequence>
<comment type="caution">
    <text evidence="7">The sequence shown here is derived from an EMBL/GenBank/DDBJ whole genome shotgun (WGS) entry which is preliminary data.</text>
</comment>
<dbReference type="InterPro" id="IPR011992">
    <property type="entry name" value="EF-hand-dom_pair"/>
</dbReference>
<dbReference type="Proteomes" id="UP000785171">
    <property type="component" value="Unassembled WGS sequence"/>
</dbReference>
<feature type="region of interest" description="Disordered" evidence="2">
    <location>
        <begin position="919"/>
        <end position="969"/>
    </location>
</feature>
<proteinExistence type="predicted"/>
<dbReference type="EMBL" id="MAYM02001967">
    <property type="protein sequence ID" value="RLN06385.1"/>
    <property type="molecule type" value="Genomic_DNA"/>
</dbReference>
<dbReference type="PANTHER" id="PTHR43021">
    <property type="entry name" value="NA(+)/H(+) ANTIPORTER-RELATED"/>
    <property type="match status" value="1"/>
</dbReference>
<feature type="transmembrane region" description="Helical" evidence="3">
    <location>
        <begin position="426"/>
        <end position="452"/>
    </location>
</feature>
<dbReference type="GO" id="GO:0005509">
    <property type="term" value="F:calcium ion binding"/>
    <property type="evidence" value="ECO:0007669"/>
    <property type="project" value="InterPro"/>
</dbReference>
<reference evidence="5" key="3">
    <citation type="submission" date="2020-06" db="EMBL/GenBank/DDBJ databases">
        <authorList>
            <person name="Studholme D.J."/>
        </authorList>
    </citation>
    <scope>NUCLEOTIDE SEQUENCE</scope>
    <source>
        <strain evidence="5">NZFS 2646</strain>
        <strain evidence="6">NZFS 3630</strain>
    </source>
</reference>
<feature type="transmembrane region" description="Helical" evidence="3">
    <location>
        <begin position="220"/>
        <end position="241"/>
    </location>
</feature>
<evidence type="ECO:0000313" key="9">
    <source>
        <dbReference type="Proteomes" id="UP000285624"/>
    </source>
</evidence>
<gene>
    <name evidence="7" type="ORF">BBI17_008916</name>
    <name evidence="8" type="ORF">BBO99_00008895</name>
    <name evidence="5" type="ORF">JM16_008996</name>
    <name evidence="6" type="ORF">JM18_009021</name>
</gene>
<feature type="transmembrane region" description="Helical" evidence="3">
    <location>
        <begin position="512"/>
        <end position="534"/>
    </location>
</feature>
<feature type="region of interest" description="Disordered" evidence="2">
    <location>
        <begin position="129"/>
        <end position="154"/>
    </location>
</feature>
<dbReference type="Proteomes" id="UP000285624">
    <property type="component" value="Unassembled WGS sequence"/>
</dbReference>
<feature type="transmembrane region" description="Helical" evidence="3">
    <location>
        <begin position="458"/>
        <end position="476"/>
    </location>
</feature>
<protein>
    <recommendedName>
        <fullName evidence="4">EF-hand domain-containing protein</fullName>
    </recommendedName>
</protein>
<keyword evidence="3" id="KW-0472">Membrane</keyword>
<dbReference type="EMBL" id="MBDN02000548">
    <property type="protein sequence ID" value="RLN74518.1"/>
    <property type="molecule type" value="Genomic_DNA"/>
</dbReference>
<evidence type="ECO:0000313" key="6">
    <source>
        <dbReference type="EMBL" id="KAG2509863.1"/>
    </source>
</evidence>
<evidence type="ECO:0000313" key="8">
    <source>
        <dbReference type="EMBL" id="RLN74518.1"/>
    </source>
</evidence>
<evidence type="ECO:0000259" key="4">
    <source>
        <dbReference type="PROSITE" id="PS50222"/>
    </source>
</evidence>
<keyword evidence="3" id="KW-0812">Transmembrane</keyword>
<dbReference type="EMBL" id="JPWV03000628">
    <property type="protein sequence ID" value="KAG2507317.1"/>
    <property type="molecule type" value="Genomic_DNA"/>
</dbReference>
<dbReference type="InterPro" id="IPR018247">
    <property type="entry name" value="EF_Hand_1_Ca_BS"/>
</dbReference>
<evidence type="ECO:0000256" key="1">
    <source>
        <dbReference type="ARBA" id="ARBA00022837"/>
    </source>
</evidence>
<keyword evidence="3" id="KW-1133">Transmembrane helix</keyword>
<feature type="transmembrane region" description="Helical" evidence="3">
    <location>
        <begin position="546"/>
        <end position="564"/>
    </location>
</feature>